<dbReference type="PIRSF" id="PIRSF000166">
    <property type="entry name" value="Coproporphyri_ox"/>
    <property type="match status" value="1"/>
</dbReference>
<sequence>MLLGGPQRCVHRCSPRSGTVGRVPLSRCRVASAVAAPPKTTTFDGFVDYILDLQKDIRKTAEDMEDDRSKRFVEDRWERDASNPNAGYGITCVLEGGRVLEKGACNISVIRGTLSAQRAAAMSSRGRSAIDPAGGQPYAAAAMSLVFHSAHPLVPTLRADVRMFQVGDAAWYGGGCDLTPSYLDEQDTAGFHAFWRQLCDQHKPELYGELKQWCDRYFYLPARKEHRGVGGIFFDDMSAQEAGFDVETFVRQVGSGILPSWAPIVARQGGQPFTEEQRQWQLLRRGRYIEFNLLYDRGIKFGLDGGRMESIMVSAPPLVAWRYNVTPQPGSPEERLLAVLRQPREWA</sequence>
<proteinExistence type="predicted"/>
<dbReference type="NCBIfam" id="NF003727">
    <property type="entry name" value="PRK05330.1"/>
    <property type="match status" value="1"/>
</dbReference>
<evidence type="ECO:0008006" key="4">
    <source>
        <dbReference type="Google" id="ProtNLM"/>
    </source>
</evidence>
<protein>
    <recommendedName>
        <fullName evidence="4">Coproporphyrinogen oxidase</fullName>
    </recommendedName>
</protein>
<name>A0AAD3DIY0_9CHLO</name>
<evidence type="ECO:0000256" key="1">
    <source>
        <dbReference type="ARBA" id="ARBA00049102"/>
    </source>
</evidence>
<dbReference type="InterPro" id="IPR001260">
    <property type="entry name" value="Coprogen_oxidase_aer"/>
</dbReference>
<organism evidence="2 3">
    <name type="scientific">Astrephomene gubernaculifera</name>
    <dbReference type="NCBI Taxonomy" id="47775"/>
    <lineage>
        <taxon>Eukaryota</taxon>
        <taxon>Viridiplantae</taxon>
        <taxon>Chlorophyta</taxon>
        <taxon>core chlorophytes</taxon>
        <taxon>Chlorophyceae</taxon>
        <taxon>CS clade</taxon>
        <taxon>Chlamydomonadales</taxon>
        <taxon>Astrephomenaceae</taxon>
        <taxon>Astrephomene</taxon>
    </lineage>
</organism>
<dbReference type="PRINTS" id="PR00073">
    <property type="entry name" value="COPRGNOXDASE"/>
</dbReference>
<accession>A0AAD3DIY0</accession>
<dbReference type="InterPro" id="IPR036406">
    <property type="entry name" value="Coprogen_oxidase_aer_sf"/>
</dbReference>
<dbReference type="Pfam" id="PF01218">
    <property type="entry name" value="Coprogen_oxidas"/>
    <property type="match status" value="1"/>
</dbReference>
<dbReference type="SUPFAM" id="SSF102886">
    <property type="entry name" value="Coproporphyrinogen III oxidase"/>
    <property type="match status" value="1"/>
</dbReference>
<dbReference type="PANTHER" id="PTHR10755:SF3">
    <property type="entry name" value="COPROPORPHYRINOGEN OXIDASE"/>
    <property type="match status" value="1"/>
</dbReference>
<dbReference type="GO" id="GO:0004109">
    <property type="term" value="F:coproporphyrinogen oxidase activity"/>
    <property type="evidence" value="ECO:0007669"/>
    <property type="project" value="UniProtKB-EC"/>
</dbReference>
<dbReference type="EMBL" id="BMAR01000003">
    <property type="protein sequence ID" value="GFR42388.1"/>
    <property type="molecule type" value="Genomic_DNA"/>
</dbReference>
<evidence type="ECO:0000313" key="3">
    <source>
        <dbReference type="Proteomes" id="UP001054857"/>
    </source>
</evidence>
<reference evidence="2 3" key="1">
    <citation type="journal article" date="2021" name="Sci. Rep.">
        <title>Genome sequencing of the multicellular alga Astrephomene provides insights into convergent evolution of germ-soma differentiation.</title>
        <authorList>
            <person name="Yamashita S."/>
            <person name="Yamamoto K."/>
            <person name="Matsuzaki R."/>
            <person name="Suzuki S."/>
            <person name="Yamaguchi H."/>
            <person name="Hirooka S."/>
            <person name="Minakuchi Y."/>
            <person name="Miyagishima S."/>
            <person name="Kawachi M."/>
            <person name="Toyoda A."/>
            <person name="Nozaki H."/>
        </authorList>
    </citation>
    <scope>NUCLEOTIDE SEQUENCE [LARGE SCALE GENOMIC DNA]</scope>
    <source>
        <strain evidence="2 3">NIES-4017</strain>
    </source>
</reference>
<dbReference type="Gene3D" id="3.40.1500.10">
    <property type="entry name" value="Coproporphyrinogen III oxidase, aerobic"/>
    <property type="match status" value="1"/>
</dbReference>
<dbReference type="GO" id="GO:0005737">
    <property type="term" value="C:cytoplasm"/>
    <property type="evidence" value="ECO:0007669"/>
    <property type="project" value="TreeGrafter"/>
</dbReference>
<comment type="catalytic activity">
    <reaction evidence="1">
        <text>coproporphyrinogen III + O2 + 2 H(+) = protoporphyrinogen IX + 2 CO2 + 2 H2O</text>
        <dbReference type="Rhea" id="RHEA:18257"/>
        <dbReference type="ChEBI" id="CHEBI:15377"/>
        <dbReference type="ChEBI" id="CHEBI:15378"/>
        <dbReference type="ChEBI" id="CHEBI:15379"/>
        <dbReference type="ChEBI" id="CHEBI:16526"/>
        <dbReference type="ChEBI" id="CHEBI:57307"/>
        <dbReference type="ChEBI" id="CHEBI:57309"/>
        <dbReference type="EC" id="1.3.3.3"/>
    </reaction>
</comment>
<dbReference type="PANTHER" id="PTHR10755">
    <property type="entry name" value="COPROPORPHYRINOGEN III OXIDASE, MITOCHONDRIAL"/>
    <property type="match status" value="1"/>
</dbReference>
<comment type="caution">
    <text evidence="2">The sequence shown here is derived from an EMBL/GenBank/DDBJ whole genome shotgun (WGS) entry which is preliminary data.</text>
</comment>
<dbReference type="AlphaFoldDB" id="A0AAD3DIY0"/>
<keyword evidence="3" id="KW-1185">Reference proteome</keyword>
<dbReference type="GO" id="GO:0006782">
    <property type="term" value="P:protoporphyrinogen IX biosynthetic process"/>
    <property type="evidence" value="ECO:0007669"/>
    <property type="project" value="TreeGrafter"/>
</dbReference>
<gene>
    <name evidence="2" type="ORF">Agub_g3260</name>
</gene>
<evidence type="ECO:0000313" key="2">
    <source>
        <dbReference type="EMBL" id="GFR42388.1"/>
    </source>
</evidence>
<dbReference type="FunFam" id="3.40.1500.10:FF:000014">
    <property type="entry name" value="Coproporphyrinogen III oxidase"/>
    <property type="match status" value="1"/>
</dbReference>
<dbReference type="Proteomes" id="UP001054857">
    <property type="component" value="Unassembled WGS sequence"/>
</dbReference>